<dbReference type="PANTHER" id="PTHR46564">
    <property type="entry name" value="TRANSPOSASE"/>
    <property type="match status" value="1"/>
</dbReference>
<dbReference type="GO" id="GO:0003676">
    <property type="term" value="F:nucleic acid binding"/>
    <property type="evidence" value="ECO:0007669"/>
    <property type="project" value="InterPro"/>
</dbReference>
<dbReference type="InterPro" id="IPR012337">
    <property type="entry name" value="RNaseH-like_sf"/>
</dbReference>
<dbReference type="Pfam" id="PF13358">
    <property type="entry name" value="DDE_3"/>
    <property type="match status" value="1"/>
</dbReference>
<dbReference type="SUPFAM" id="SSF53098">
    <property type="entry name" value="Ribonuclease H-like"/>
    <property type="match status" value="1"/>
</dbReference>
<dbReference type="Gene3D" id="3.30.420.10">
    <property type="entry name" value="Ribonuclease H-like superfamily/Ribonuclease H"/>
    <property type="match status" value="1"/>
</dbReference>
<dbReference type="Proteomes" id="UP000236333">
    <property type="component" value="Unassembled WGS sequence"/>
</dbReference>
<protein>
    <recommendedName>
        <fullName evidence="1">Tc1-like transposase DDE domain-containing protein</fullName>
    </recommendedName>
</protein>
<dbReference type="EMBL" id="PGGS01000780">
    <property type="protein sequence ID" value="PNH01851.1"/>
    <property type="molecule type" value="Genomic_DNA"/>
</dbReference>
<reference evidence="2 3" key="1">
    <citation type="journal article" date="2017" name="Mol. Biol. Evol.">
        <title>The 4-celled Tetrabaena socialis nuclear genome reveals the essential components for genetic control of cell number at the origin of multicellularity in the volvocine lineage.</title>
        <authorList>
            <person name="Featherston J."/>
            <person name="Arakaki Y."/>
            <person name="Hanschen E.R."/>
            <person name="Ferris P.J."/>
            <person name="Michod R.E."/>
            <person name="Olson B.J.S.C."/>
            <person name="Nozaki H."/>
            <person name="Durand P.M."/>
        </authorList>
    </citation>
    <scope>NUCLEOTIDE SEQUENCE [LARGE SCALE GENOMIC DNA]</scope>
    <source>
        <strain evidence="2 3">NIES-571</strain>
    </source>
</reference>
<dbReference type="InterPro" id="IPR038717">
    <property type="entry name" value="Tc1-like_DDE_dom"/>
</dbReference>
<dbReference type="InterPro" id="IPR036397">
    <property type="entry name" value="RNaseH_sf"/>
</dbReference>
<evidence type="ECO:0000313" key="3">
    <source>
        <dbReference type="Proteomes" id="UP000236333"/>
    </source>
</evidence>
<keyword evidence="3" id="KW-1185">Reference proteome</keyword>
<evidence type="ECO:0000313" key="2">
    <source>
        <dbReference type="EMBL" id="PNH01851.1"/>
    </source>
</evidence>
<sequence length="132" mass="14678">MCTSGIVAWSSVEGAVTKDIFTQFFVEEVVPKLLEYPADRSVVVFDNCAIHSKQALQEICIEMDLQCLFLPPYSPVYNPIEKVFGAVKQWLRSNRAYVCQVPPAAAIAGAFESITGQACMNWVRAIHLYDTA</sequence>
<comment type="caution">
    <text evidence="2">The sequence shown here is derived from an EMBL/GenBank/DDBJ whole genome shotgun (WGS) entry which is preliminary data.</text>
</comment>
<feature type="domain" description="Tc1-like transposase DDE" evidence="1">
    <location>
        <begin position="2"/>
        <end position="98"/>
    </location>
</feature>
<organism evidence="2 3">
    <name type="scientific">Tetrabaena socialis</name>
    <dbReference type="NCBI Taxonomy" id="47790"/>
    <lineage>
        <taxon>Eukaryota</taxon>
        <taxon>Viridiplantae</taxon>
        <taxon>Chlorophyta</taxon>
        <taxon>core chlorophytes</taxon>
        <taxon>Chlorophyceae</taxon>
        <taxon>CS clade</taxon>
        <taxon>Chlamydomonadales</taxon>
        <taxon>Tetrabaenaceae</taxon>
        <taxon>Tetrabaena</taxon>
    </lineage>
</organism>
<gene>
    <name evidence="2" type="ORF">TSOC_012216</name>
</gene>
<dbReference type="PANTHER" id="PTHR46564:SF1">
    <property type="entry name" value="TRANSPOSASE"/>
    <property type="match status" value="1"/>
</dbReference>
<proteinExistence type="predicted"/>
<name>A0A2J7ZNK5_9CHLO</name>
<dbReference type="OrthoDB" id="2142724at2759"/>
<accession>A0A2J7ZNK5</accession>
<evidence type="ECO:0000259" key="1">
    <source>
        <dbReference type="Pfam" id="PF13358"/>
    </source>
</evidence>
<dbReference type="AlphaFoldDB" id="A0A2J7ZNK5"/>